<dbReference type="PaxDb" id="2903-EOD26224"/>
<dbReference type="Proteomes" id="UP000013827">
    <property type="component" value="Unassembled WGS sequence"/>
</dbReference>
<accession>A0A0D3KZ77</accession>
<reference evidence="1" key="2">
    <citation type="submission" date="2024-10" db="UniProtKB">
        <authorList>
            <consortium name="EnsemblProtists"/>
        </authorList>
    </citation>
    <scope>IDENTIFICATION</scope>
</reference>
<evidence type="ECO:0008006" key="3">
    <source>
        <dbReference type="Google" id="ProtNLM"/>
    </source>
</evidence>
<evidence type="ECO:0000313" key="2">
    <source>
        <dbReference type="Proteomes" id="UP000013827"/>
    </source>
</evidence>
<organism evidence="1 2">
    <name type="scientific">Emiliania huxleyi (strain CCMP1516)</name>
    <dbReference type="NCBI Taxonomy" id="280463"/>
    <lineage>
        <taxon>Eukaryota</taxon>
        <taxon>Haptista</taxon>
        <taxon>Haptophyta</taxon>
        <taxon>Prymnesiophyceae</taxon>
        <taxon>Isochrysidales</taxon>
        <taxon>Noelaerhabdaceae</taxon>
        <taxon>Emiliania</taxon>
    </lineage>
</organism>
<dbReference type="KEGG" id="ehx:EMIHUDRAFT_443453"/>
<keyword evidence="2" id="KW-1185">Reference proteome</keyword>
<sequence>MFGRVRAPLARRRGVRHASYVAGDQSSLLPKWAHSTPVVGGLVGVVVLQRLWAALRPSPQATPGQTDAAYTPTDTKALALKHQGVEPGAAVEAAAAPPAAVAAVSSPAIAAPAAVVPRKDSLFTSPLARNTSLSEPVTPAEIKRVTQLQQFDSLSRKATKEEEAPAHSKIEAPVWIGPKPVGPVAEGGGAGGRLVGFTDGKDVFLRKEGKGGPLLCNLTGSEGLDLAAGGAATVSVRGFSADGKWLLARSGEKALVAFPVGGTTPVEVVAGGKGVTVGGVHCVDTQEDFSGVLVEVTGLVPGGASAVFRASLDPVMPLQLDTMAPLSPGSPETWLVDTPSGAVLGVVFADGKRRSLLMREPLPRKRIAEPPSFGAWKEGAEWSEASGTRYVGFSGGLAWLQDFYSGDVTAVAADGTTHRIRNR</sequence>
<dbReference type="GeneID" id="17286332"/>
<dbReference type="EnsemblProtists" id="EOD41062">
    <property type="protein sequence ID" value="EOD41062"/>
    <property type="gene ID" value="EMIHUDRAFT_439461"/>
</dbReference>
<dbReference type="EnsemblProtists" id="EOD26224">
    <property type="protein sequence ID" value="EOD26224"/>
    <property type="gene ID" value="EMIHUDRAFT_443453"/>
</dbReference>
<evidence type="ECO:0000313" key="1">
    <source>
        <dbReference type="EnsemblProtists" id="EOD41062"/>
    </source>
</evidence>
<dbReference type="KEGG" id="ehx:EMIHUDRAFT_439461"/>
<proteinExistence type="predicted"/>
<dbReference type="RefSeq" id="XP_005793491.1">
    <property type="nucleotide sequence ID" value="XM_005793434.1"/>
</dbReference>
<dbReference type="RefSeq" id="XP_005778653.1">
    <property type="nucleotide sequence ID" value="XM_005778596.1"/>
</dbReference>
<dbReference type="AlphaFoldDB" id="A0A0D3KZ77"/>
<name>A0A0D3KZ77_EMIH1</name>
<reference evidence="2" key="1">
    <citation type="journal article" date="2013" name="Nature">
        <title>Pan genome of the phytoplankton Emiliania underpins its global distribution.</title>
        <authorList>
            <person name="Read B.A."/>
            <person name="Kegel J."/>
            <person name="Klute M.J."/>
            <person name="Kuo A."/>
            <person name="Lefebvre S.C."/>
            <person name="Maumus F."/>
            <person name="Mayer C."/>
            <person name="Miller J."/>
            <person name="Monier A."/>
            <person name="Salamov A."/>
            <person name="Young J."/>
            <person name="Aguilar M."/>
            <person name="Claverie J.M."/>
            <person name="Frickenhaus S."/>
            <person name="Gonzalez K."/>
            <person name="Herman E.K."/>
            <person name="Lin Y.C."/>
            <person name="Napier J."/>
            <person name="Ogata H."/>
            <person name="Sarno A.F."/>
            <person name="Shmutz J."/>
            <person name="Schroeder D."/>
            <person name="de Vargas C."/>
            <person name="Verret F."/>
            <person name="von Dassow P."/>
            <person name="Valentin K."/>
            <person name="Van de Peer Y."/>
            <person name="Wheeler G."/>
            <person name="Dacks J.B."/>
            <person name="Delwiche C.F."/>
            <person name="Dyhrman S.T."/>
            <person name="Glockner G."/>
            <person name="John U."/>
            <person name="Richards T."/>
            <person name="Worden A.Z."/>
            <person name="Zhang X."/>
            <person name="Grigoriev I.V."/>
            <person name="Allen A.E."/>
            <person name="Bidle K."/>
            <person name="Borodovsky M."/>
            <person name="Bowler C."/>
            <person name="Brownlee C."/>
            <person name="Cock J.M."/>
            <person name="Elias M."/>
            <person name="Gladyshev V.N."/>
            <person name="Groth M."/>
            <person name="Guda C."/>
            <person name="Hadaegh A."/>
            <person name="Iglesias-Rodriguez M.D."/>
            <person name="Jenkins J."/>
            <person name="Jones B.M."/>
            <person name="Lawson T."/>
            <person name="Leese F."/>
            <person name="Lindquist E."/>
            <person name="Lobanov A."/>
            <person name="Lomsadze A."/>
            <person name="Malik S.B."/>
            <person name="Marsh M.E."/>
            <person name="Mackinder L."/>
            <person name="Mock T."/>
            <person name="Mueller-Roeber B."/>
            <person name="Pagarete A."/>
            <person name="Parker M."/>
            <person name="Probert I."/>
            <person name="Quesneville H."/>
            <person name="Raines C."/>
            <person name="Rensing S.A."/>
            <person name="Riano-Pachon D.M."/>
            <person name="Richier S."/>
            <person name="Rokitta S."/>
            <person name="Shiraiwa Y."/>
            <person name="Soanes D.M."/>
            <person name="van der Giezen M."/>
            <person name="Wahlund T.M."/>
            <person name="Williams B."/>
            <person name="Wilson W."/>
            <person name="Wolfe G."/>
            <person name="Wurch L.L."/>
        </authorList>
    </citation>
    <scope>NUCLEOTIDE SEQUENCE</scope>
</reference>
<dbReference type="HOGENOM" id="CLU_649617_0_0_1"/>
<protein>
    <recommendedName>
        <fullName evidence="3">Strictosidine synthase conserved region domain-containing protein</fullName>
    </recommendedName>
</protein>
<dbReference type="GeneID" id="17271769"/>